<name>A0A8J8SVA6_HALGN</name>
<gene>
    <name evidence="1" type="ORF">FGO68_gene5770</name>
</gene>
<evidence type="ECO:0000313" key="2">
    <source>
        <dbReference type="Proteomes" id="UP000785679"/>
    </source>
</evidence>
<comment type="caution">
    <text evidence="1">The sequence shown here is derived from an EMBL/GenBank/DDBJ whole genome shotgun (WGS) entry which is preliminary data.</text>
</comment>
<dbReference type="Proteomes" id="UP000785679">
    <property type="component" value="Unassembled WGS sequence"/>
</dbReference>
<reference evidence="1" key="1">
    <citation type="submission" date="2019-06" db="EMBL/GenBank/DDBJ databases">
        <authorList>
            <person name="Zheng W."/>
        </authorList>
    </citation>
    <scope>NUCLEOTIDE SEQUENCE</scope>
    <source>
        <strain evidence="1">QDHG01</strain>
    </source>
</reference>
<protein>
    <submittedName>
        <fullName evidence="1">Uncharacterized protein</fullName>
    </submittedName>
</protein>
<sequence length="219" mass="24949">MDRVMSRSYYGKWYVPPEGWSKLQSKALEDQKVDGVPVIIENLDEQSSKKPEAVIDDGLKPTLYHADQVVLRPKPIIMGQQVEPQQIDWNLKTNMALKKNLPKREITLTKMLSAMSQEDLLSNQQRKAQVKSFAKHLRGQSELLLSEAYLSQVIRLHPGVAETYFYELRKIVEHQIELERQETIRSSAQKITGRASSMSSLEGPAAGESGYFMNDDVLM</sequence>
<keyword evidence="2" id="KW-1185">Reference proteome</keyword>
<organism evidence="1 2">
    <name type="scientific">Halteria grandinella</name>
    <dbReference type="NCBI Taxonomy" id="5974"/>
    <lineage>
        <taxon>Eukaryota</taxon>
        <taxon>Sar</taxon>
        <taxon>Alveolata</taxon>
        <taxon>Ciliophora</taxon>
        <taxon>Intramacronucleata</taxon>
        <taxon>Spirotrichea</taxon>
        <taxon>Stichotrichia</taxon>
        <taxon>Sporadotrichida</taxon>
        <taxon>Halteriidae</taxon>
        <taxon>Halteria</taxon>
    </lineage>
</organism>
<evidence type="ECO:0000313" key="1">
    <source>
        <dbReference type="EMBL" id="TNV71989.1"/>
    </source>
</evidence>
<proteinExistence type="predicted"/>
<dbReference type="AlphaFoldDB" id="A0A8J8SVA6"/>
<dbReference type="EMBL" id="RRYP01025106">
    <property type="protein sequence ID" value="TNV71989.1"/>
    <property type="molecule type" value="Genomic_DNA"/>
</dbReference>
<accession>A0A8J8SVA6</accession>